<dbReference type="EMBL" id="CABVLU010000004">
    <property type="protein sequence ID" value="VVT57186.1"/>
    <property type="molecule type" value="Genomic_DNA"/>
</dbReference>
<proteinExistence type="predicted"/>
<dbReference type="OrthoDB" id="4044171at2759"/>
<feature type="compositionally biased region" description="Low complexity" evidence="1">
    <location>
        <begin position="128"/>
        <end position="141"/>
    </location>
</feature>
<feature type="region of interest" description="Disordered" evidence="1">
    <location>
        <begin position="1"/>
        <end position="25"/>
    </location>
</feature>
<dbReference type="RefSeq" id="XP_031856182.1">
    <property type="nucleotide sequence ID" value="XM_032000291.1"/>
</dbReference>
<protein>
    <recommendedName>
        <fullName evidence="4">Mitochondrial peculiar membrane protein 1</fullName>
    </recommendedName>
</protein>
<evidence type="ECO:0000256" key="1">
    <source>
        <dbReference type="SAM" id="MobiDB-lite"/>
    </source>
</evidence>
<feature type="region of interest" description="Disordered" evidence="1">
    <location>
        <begin position="117"/>
        <end position="143"/>
    </location>
</feature>
<feature type="region of interest" description="Disordered" evidence="1">
    <location>
        <begin position="332"/>
        <end position="357"/>
    </location>
</feature>
<dbReference type="GeneID" id="43584391"/>
<organism evidence="2 3">
    <name type="scientific">Magnusiomyces paraingens</name>
    <dbReference type="NCBI Taxonomy" id="2606893"/>
    <lineage>
        <taxon>Eukaryota</taxon>
        <taxon>Fungi</taxon>
        <taxon>Dikarya</taxon>
        <taxon>Ascomycota</taxon>
        <taxon>Saccharomycotina</taxon>
        <taxon>Dipodascomycetes</taxon>
        <taxon>Dipodascales</taxon>
        <taxon>Dipodascaceae</taxon>
        <taxon>Magnusiomyces</taxon>
    </lineage>
</organism>
<dbReference type="Proteomes" id="UP000398389">
    <property type="component" value="Unassembled WGS sequence"/>
</dbReference>
<feature type="region of interest" description="Disordered" evidence="1">
    <location>
        <begin position="264"/>
        <end position="283"/>
    </location>
</feature>
<gene>
    <name evidence="2" type="ORF">SAPINGB_P005577</name>
</gene>
<evidence type="ECO:0000313" key="2">
    <source>
        <dbReference type="EMBL" id="VVT57186.1"/>
    </source>
</evidence>
<keyword evidence="3" id="KW-1185">Reference proteome</keyword>
<dbReference type="Pfam" id="PF17234">
    <property type="entry name" value="MPM1"/>
    <property type="match status" value="1"/>
</dbReference>
<accession>A0A5E8C7J4</accession>
<feature type="compositionally biased region" description="Polar residues" evidence="1">
    <location>
        <begin position="271"/>
        <end position="283"/>
    </location>
</feature>
<feature type="compositionally biased region" description="Basic and acidic residues" evidence="1">
    <location>
        <begin position="1"/>
        <end position="20"/>
    </location>
</feature>
<name>A0A5E8C7J4_9ASCO</name>
<feature type="compositionally biased region" description="Polar residues" evidence="1">
    <location>
        <begin position="332"/>
        <end position="343"/>
    </location>
</feature>
<sequence length="357" mass="40266">MTNDNDKKDNIGSSASKDDSLSPISDFIDLTDKTLDRMYRNASQLYNDYQGRWSDSVDDTLSTSIPTFFRERADNFFQHNPWFSSSSDEDSGFSRLPWKWNHSRNWNSSLDVFQVEGDSESNENVGASGSLTTTTGDSLTSPQTIELDQSKPRNLWAFPVPSTRQYDNCKELQGTSLWTREGVWRCLFPKSSSDQARLDQALEKSKNADYASASNTTDPSTSSTLTETQVFSDFTTYLDWKSAVRKAIAAKRRLERAEWQKQFDSQFGDKSPQQYQSGQLTTSSPKFITEEEAKAQNKKVVSSAYSSTTVTKDDGSLETRKVIEKWYDDGTASVTEKINNSPNDGKGNDGTSGWFWK</sequence>
<dbReference type="InterPro" id="IPR035187">
    <property type="entry name" value="Mpm1"/>
</dbReference>
<evidence type="ECO:0000313" key="3">
    <source>
        <dbReference type="Proteomes" id="UP000398389"/>
    </source>
</evidence>
<feature type="region of interest" description="Disordered" evidence="1">
    <location>
        <begin position="205"/>
        <end position="225"/>
    </location>
</feature>
<dbReference type="AlphaFoldDB" id="A0A5E8C7J4"/>
<evidence type="ECO:0008006" key="4">
    <source>
        <dbReference type="Google" id="ProtNLM"/>
    </source>
</evidence>
<reference evidence="2 3" key="1">
    <citation type="submission" date="2019-09" db="EMBL/GenBank/DDBJ databases">
        <authorList>
            <person name="Brejova B."/>
        </authorList>
    </citation>
    <scope>NUCLEOTIDE SEQUENCE [LARGE SCALE GENOMIC DNA]</scope>
</reference>
<feature type="compositionally biased region" description="Polar residues" evidence="1">
    <location>
        <begin position="212"/>
        <end position="225"/>
    </location>
</feature>